<feature type="transmembrane region" description="Helical" evidence="13">
    <location>
        <begin position="332"/>
        <end position="358"/>
    </location>
</feature>
<feature type="transmembrane region" description="Helical" evidence="13">
    <location>
        <begin position="36"/>
        <end position="56"/>
    </location>
</feature>
<dbReference type="AlphaFoldDB" id="A0A8C5SAR0"/>
<comment type="catalytic activity">
    <reaction evidence="12">
        <text>L-ornithine(in) = L-ornithine(out)</text>
        <dbReference type="Rhea" id="RHEA:71199"/>
        <dbReference type="ChEBI" id="CHEBI:46911"/>
    </reaction>
</comment>
<accession>A0A8C5SAR0</accession>
<evidence type="ECO:0000256" key="6">
    <source>
        <dbReference type="ARBA" id="ARBA00022970"/>
    </source>
</evidence>
<keyword evidence="9" id="KW-0325">Glycoprotein</keyword>
<dbReference type="InterPro" id="IPR004755">
    <property type="entry name" value="Cat_AA_permease"/>
</dbReference>
<dbReference type="GO" id="GO:0000064">
    <property type="term" value="F:L-ornithine transmembrane transporter activity"/>
    <property type="evidence" value="ECO:0007669"/>
    <property type="project" value="TreeGrafter"/>
</dbReference>
<feature type="transmembrane region" description="Helical" evidence="13">
    <location>
        <begin position="517"/>
        <end position="540"/>
    </location>
</feature>
<keyword evidence="3" id="KW-0813">Transport</keyword>
<comment type="subcellular location">
    <subcellularLocation>
        <location evidence="1">Cell membrane</location>
        <topology evidence="1">Multi-pass membrane protein</topology>
    </subcellularLocation>
</comment>
<dbReference type="GO" id="GO:0005886">
    <property type="term" value="C:plasma membrane"/>
    <property type="evidence" value="ECO:0007669"/>
    <property type="project" value="UniProtKB-SubCell"/>
</dbReference>
<dbReference type="Proteomes" id="UP000694406">
    <property type="component" value="Unplaced"/>
</dbReference>
<evidence type="ECO:0000256" key="5">
    <source>
        <dbReference type="ARBA" id="ARBA00022692"/>
    </source>
</evidence>
<reference evidence="14" key="2">
    <citation type="submission" date="2025-09" db="UniProtKB">
        <authorList>
            <consortium name="Ensembl"/>
        </authorList>
    </citation>
    <scope>IDENTIFICATION</scope>
</reference>
<dbReference type="NCBIfam" id="TIGR00906">
    <property type="entry name" value="2A0303"/>
    <property type="match status" value="1"/>
</dbReference>
<feature type="transmembrane region" description="Helical" evidence="13">
    <location>
        <begin position="283"/>
        <end position="312"/>
    </location>
</feature>
<dbReference type="PANTHER" id="PTHR43243:SF19">
    <property type="entry name" value="CATIONIC AMINO ACID TRANSPORTER C-TERMINAL DOMAIN-CONTAINING PROTEIN"/>
    <property type="match status" value="1"/>
</dbReference>
<feature type="transmembrane region" description="Helical" evidence="13">
    <location>
        <begin position="68"/>
        <end position="89"/>
    </location>
</feature>
<dbReference type="FunFam" id="1.20.1740.10:FF:000009">
    <property type="entry name" value="Low affinity cationic amino acid transporter 2"/>
    <property type="match status" value="1"/>
</dbReference>
<evidence type="ECO:0000256" key="4">
    <source>
        <dbReference type="ARBA" id="ARBA00022475"/>
    </source>
</evidence>
<evidence type="ECO:0000256" key="10">
    <source>
        <dbReference type="ARBA" id="ARBA00034422"/>
    </source>
</evidence>
<feature type="transmembrane region" description="Helical" evidence="13">
    <location>
        <begin position="379"/>
        <end position="397"/>
    </location>
</feature>
<dbReference type="GO" id="GO:0061459">
    <property type="term" value="F:L-arginine transmembrane transporter activity"/>
    <property type="evidence" value="ECO:0007669"/>
    <property type="project" value="TreeGrafter"/>
</dbReference>
<comment type="similarity">
    <text evidence="2">Belongs to the amino acid-polyamine-organocation (APC) superfamily. Cationic amino acid transporter (CAT) (TC 2.A.3.3) family.</text>
</comment>
<reference evidence="14" key="1">
    <citation type="submission" date="2025-08" db="UniProtKB">
        <authorList>
            <consortium name="Ensembl"/>
        </authorList>
    </citation>
    <scope>IDENTIFICATION</scope>
</reference>
<name>A0A8C5SAR0_LATLA</name>
<dbReference type="GO" id="GO:0015189">
    <property type="term" value="F:L-lysine transmembrane transporter activity"/>
    <property type="evidence" value="ECO:0007669"/>
    <property type="project" value="TreeGrafter"/>
</dbReference>
<comment type="catalytic activity">
    <reaction evidence="11">
        <text>L-arginine(in) = L-arginine(out)</text>
        <dbReference type="Rhea" id="RHEA:32143"/>
        <dbReference type="ChEBI" id="CHEBI:32682"/>
    </reaction>
</comment>
<dbReference type="PANTHER" id="PTHR43243">
    <property type="entry name" value="INNER MEMBRANE TRANSPORTER YGJI-RELATED"/>
    <property type="match status" value="1"/>
</dbReference>
<feature type="transmembrane region" description="Helical" evidence="13">
    <location>
        <begin position="483"/>
        <end position="511"/>
    </location>
</feature>
<evidence type="ECO:0000256" key="9">
    <source>
        <dbReference type="ARBA" id="ARBA00023180"/>
    </source>
</evidence>
<evidence type="ECO:0000256" key="13">
    <source>
        <dbReference type="SAM" id="Phobius"/>
    </source>
</evidence>
<organism evidence="14 15">
    <name type="scientific">Laticauda laticaudata</name>
    <name type="common">Blue-ringed sea krait</name>
    <name type="synonym">Blue-lipped sea krait</name>
    <dbReference type="NCBI Taxonomy" id="8630"/>
    <lineage>
        <taxon>Eukaryota</taxon>
        <taxon>Metazoa</taxon>
        <taxon>Chordata</taxon>
        <taxon>Craniata</taxon>
        <taxon>Vertebrata</taxon>
        <taxon>Euteleostomi</taxon>
        <taxon>Lepidosauria</taxon>
        <taxon>Squamata</taxon>
        <taxon>Bifurcata</taxon>
        <taxon>Unidentata</taxon>
        <taxon>Episquamata</taxon>
        <taxon>Toxicofera</taxon>
        <taxon>Serpentes</taxon>
        <taxon>Colubroidea</taxon>
        <taxon>Elapidae</taxon>
        <taxon>Laticaudinae</taxon>
        <taxon>Laticauda</taxon>
    </lineage>
</organism>
<evidence type="ECO:0000256" key="1">
    <source>
        <dbReference type="ARBA" id="ARBA00004651"/>
    </source>
</evidence>
<evidence type="ECO:0000313" key="14">
    <source>
        <dbReference type="Ensembl" id="ENSLLTP00000014631.1"/>
    </source>
</evidence>
<dbReference type="Pfam" id="PF13520">
    <property type="entry name" value="AA_permease_2"/>
    <property type="match status" value="1"/>
</dbReference>
<evidence type="ECO:0000256" key="3">
    <source>
        <dbReference type="ARBA" id="ARBA00022448"/>
    </source>
</evidence>
<comment type="catalytic activity">
    <reaction evidence="10">
        <text>L-lysine(in) = L-lysine(out)</text>
        <dbReference type="Rhea" id="RHEA:70935"/>
        <dbReference type="ChEBI" id="CHEBI:32551"/>
    </reaction>
</comment>
<proteinExistence type="inferred from homology"/>
<sequence>MPVCSSIISFFQMVSRRKVITANGYGESHLNRCLTVLDLVAFGVGSTLGAGVYVLAGEVAKNISGPSVIISFFIAAMVSILAGFCYAEFGARVPLAGSAYLYSYITVGELCAFVTGWNLLLSYVIGASSIARAWSATFDEILGKNLGNVFNIHLTLSIPGLAEYPDIFAVCLIFLVTGLLSIGIKESTIVNKVFTTINLTILIFIIISGLFKGDLKNWRLSEDDLNHTLAGNGTWKYGTGGFMPHGFSGTLAGAATCFYAFVGFDCIATTGEEVKDPHKSIPLGIIFSLLICFLIYFGVSAALTLMMPYHLLDPLSPLPVAFEYVRWRSAKYVVAVGSLCALTTSLLGSMFPMPRILFAMARDGLLFHVLARVNSQQNPVIATLVSGAVSALLAVLFDLKVLVNVMSIGTLLAYSLVAVSILLLRYQPDLTSPASIEKTTASRMAWIDLLIHPDIIPSHHSSRLVACTVFILRKFLSCMRKMCLSPACFSQIILSPVLFICAVCMLTSIKLPCLTSGTLWCVVFLCSNLLGILLASLVIWKQPQSQKKVDFKVSSKILVNNYMHIIMHIHYNFKTAKPKFLHPLEYCLALTGGMSTLVGNPSPCRMIDFLLLTVVPAQF</sequence>
<keyword evidence="6" id="KW-0029">Amino-acid transport</keyword>
<evidence type="ECO:0000256" key="2">
    <source>
        <dbReference type="ARBA" id="ARBA00008572"/>
    </source>
</evidence>
<dbReference type="Ensembl" id="ENSLLTT00000015208.1">
    <property type="protein sequence ID" value="ENSLLTP00000014631.1"/>
    <property type="gene ID" value="ENSLLTG00000010984.1"/>
</dbReference>
<evidence type="ECO:0000313" key="15">
    <source>
        <dbReference type="Proteomes" id="UP000694406"/>
    </source>
</evidence>
<keyword evidence="7 13" id="KW-1133">Transmembrane helix</keyword>
<evidence type="ECO:0000256" key="8">
    <source>
        <dbReference type="ARBA" id="ARBA00023136"/>
    </source>
</evidence>
<evidence type="ECO:0000256" key="11">
    <source>
        <dbReference type="ARBA" id="ARBA00034423"/>
    </source>
</evidence>
<protein>
    <recommendedName>
        <fullName evidence="16">Cationic amino acid transporter C-terminal domain-containing protein</fullName>
    </recommendedName>
</protein>
<keyword evidence="5 13" id="KW-0812">Transmembrane</keyword>
<keyword evidence="8 13" id="KW-0472">Membrane</keyword>
<feature type="transmembrane region" description="Helical" evidence="13">
    <location>
        <begin position="101"/>
        <end position="125"/>
    </location>
</feature>
<evidence type="ECO:0008006" key="16">
    <source>
        <dbReference type="Google" id="ProtNLM"/>
    </source>
</evidence>
<dbReference type="Gene3D" id="1.20.1740.10">
    <property type="entry name" value="Amino acid/polyamine transporter I"/>
    <property type="match status" value="1"/>
</dbReference>
<dbReference type="GeneTree" id="ENSGT00940000166827"/>
<feature type="transmembrane region" description="Helical" evidence="13">
    <location>
        <begin position="193"/>
        <end position="211"/>
    </location>
</feature>
<feature type="transmembrane region" description="Helical" evidence="13">
    <location>
        <begin position="242"/>
        <end position="262"/>
    </location>
</feature>
<dbReference type="InterPro" id="IPR002293">
    <property type="entry name" value="AA/rel_permease1"/>
</dbReference>
<keyword evidence="4" id="KW-1003">Cell membrane</keyword>
<feature type="transmembrane region" description="Helical" evidence="13">
    <location>
        <begin position="403"/>
        <end position="424"/>
    </location>
</feature>
<evidence type="ECO:0000256" key="7">
    <source>
        <dbReference type="ARBA" id="ARBA00022989"/>
    </source>
</evidence>
<feature type="transmembrane region" description="Helical" evidence="13">
    <location>
        <begin position="167"/>
        <end position="184"/>
    </location>
</feature>
<keyword evidence="15" id="KW-1185">Reference proteome</keyword>
<evidence type="ECO:0000256" key="12">
    <source>
        <dbReference type="ARBA" id="ARBA00034450"/>
    </source>
</evidence>
<dbReference type="GO" id="GO:0097638">
    <property type="term" value="P:L-arginine import across plasma membrane"/>
    <property type="evidence" value="ECO:0007669"/>
    <property type="project" value="TreeGrafter"/>
</dbReference>